<dbReference type="InterPro" id="IPR010621">
    <property type="entry name" value="DUF1214"/>
</dbReference>
<gene>
    <name evidence="2" type="ORF">Q5H94_05200</name>
</gene>
<comment type="caution">
    <text evidence="2">The sequence shown here is derived from an EMBL/GenBank/DDBJ whole genome shotgun (WGS) entry which is preliminary data.</text>
</comment>
<protein>
    <submittedName>
        <fullName evidence="2">DUF1214 domain-containing protein</fullName>
    </submittedName>
</protein>
<dbReference type="Pfam" id="PF06742">
    <property type="entry name" value="DUF1214"/>
    <property type="match status" value="1"/>
</dbReference>
<evidence type="ECO:0000313" key="3">
    <source>
        <dbReference type="Proteomes" id="UP001176468"/>
    </source>
</evidence>
<proteinExistence type="predicted"/>
<reference evidence="2" key="1">
    <citation type="submission" date="2023-07" db="EMBL/GenBank/DDBJ databases">
        <authorList>
            <person name="Kim M.K."/>
        </authorList>
    </citation>
    <scope>NUCLEOTIDE SEQUENCE</scope>
    <source>
        <strain evidence="2">CA1-15</strain>
    </source>
</reference>
<evidence type="ECO:0000259" key="1">
    <source>
        <dbReference type="Pfam" id="PF06742"/>
    </source>
</evidence>
<sequence>MTDDETAALKKVWNDYLDGLKSAGEQLFRTTTPSDQTTAAEGLRHLSRLTRLGLVAMMEYADPDFPVLARYVDEVTKFGCDNPDTIYQRALINGAHRYRIVGTRNSIDYLSFITAKPGENGRQDQIGQIDTKTLKVGSEGTFEITLSPERSGENWLLMTPETKSVSVRQTYLNRATEKPADLRIERLGEAVTPPLLTLEAVKAKLAAASGYTQYCATLFTDWTESYLAHPNTLPPADQDACLRAGGDPNIYFYRSFWSLAPDEALAVHIAHIPQCDTWNLQVDNYWQESMDHRYFRSSVNKHTAWLDADGGVTIVIAHRDPGHPNWLSTAGHRLGHFAMRWIRAAEHVDPVARLISFDEARAIHGKAKA</sequence>
<dbReference type="Proteomes" id="UP001176468">
    <property type="component" value="Unassembled WGS sequence"/>
</dbReference>
<keyword evidence="3" id="KW-1185">Reference proteome</keyword>
<name>A0ABT8ZX42_9SPHN</name>
<dbReference type="RefSeq" id="WP_304560182.1">
    <property type="nucleotide sequence ID" value="NZ_JAUQSZ010000003.1"/>
</dbReference>
<organism evidence="2 3">
    <name type="scientific">Sphingomonas immobilis</name>
    <dbReference type="NCBI Taxonomy" id="3063997"/>
    <lineage>
        <taxon>Bacteria</taxon>
        <taxon>Pseudomonadati</taxon>
        <taxon>Pseudomonadota</taxon>
        <taxon>Alphaproteobacteria</taxon>
        <taxon>Sphingomonadales</taxon>
        <taxon>Sphingomonadaceae</taxon>
        <taxon>Sphingomonas</taxon>
    </lineage>
</organism>
<evidence type="ECO:0000313" key="2">
    <source>
        <dbReference type="EMBL" id="MDO7841714.1"/>
    </source>
</evidence>
<accession>A0ABT8ZX42</accession>
<dbReference type="EMBL" id="JAUQSZ010000003">
    <property type="protein sequence ID" value="MDO7841714.1"/>
    <property type="molecule type" value="Genomic_DNA"/>
</dbReference>
<feature type="domain" description="DUF1214" evidence="1">
    <location>
        <begin position="272"/>
        <end position="340"/>
    </location>
</feature>